<dbReference type="SUPFAM" id="SSF48452">
    <property type="entry name" value="TPR-like"/>
    <property type="match status" value="1"/>
</dbReference>
<dbReference type="EMBL" id="CP094358">
    <property type="protein sequence ID" value="UOB18803.1"/>
    <property type="molecule type" value="Genomic_DNA"/>
</dbReference>
<evidence type="ECO:0000256" key="2">
    <source>
        <dbReference type="ARBA" id="ARBA00006275"/>
    </source>
</evidence>
<keyword evidence="3" id="KW-0732">Signal</keyword>
<evidence type="ECO:0000256" key="1">
    <source>
        <dbReference type="ARBA" id="ARBA00004442"/>
    </source>
</evidence>
<dbReference type="KEGG" id="fbm:MQE35_05790"/>
<reference evidence="8" key="1">
    <citation type="submission" date="2022-03" db="EMBL/GenBank/DDBJ databases">
        <title>Description of Abyssus ytuae gen. nov., sp. nov., a novel member of the family Flavobacteriaceae isolated from the sediment of Mariana Trench.</title>
        <authorList>
            <person name="Zhang J."/>
            <person name="Xu X."/>
        </authorList>
    </citation>
    <scope>NUCLEOTIDE SEQUENCE</scope>
    <source>
        <strain evidence="8">MT3330</strain>
    </source>
</reference>
<sequence>MKKIINLLTISTVAFLFFSCGHEINIPVEGQITGSDVPLNATFINTQVIAAYAMLDGNLDNNNVWRSAPSNWVYGEVTADNAYKGSEAGDQSEITQFETYDGKPINSFVDVKWRAVYEGIARCNIALNAIQVGISGGTLTSQEAAEFTGELRFLRAHYHFEAKKVWGNIPYIDETVTESVSNVGVDAWTKIEEDFQFAIDNLPTEEKRVGGATSWNAKAYLAKAHMYQLDYDAAEPLLDDVITNGPYALNAFFHDNFDADTNNSMESVFAVQYAVNDGSNDSSNGNYGDILNHPHNSPIGAGCCGFFQPSHDLVNAFKTDANGLPLFDTYNNTNINNVDPADTTASGFPDDASFVEYPGNLDPRLDWTVGRKGIPFNGWGDFPGLAWVREPESGGCYVAKKIVYRADQQGSVNTSTGWAATANAINTNIIRFSELLLWRAEIHAANNQLTDAAILVDRVRSRAANPEGWVKNDDGTDAANYVIGLYTDNGGFPDQAYAQEAILFEYRLETALEGHRFFDLVRRGGTLASDVLNTYVSNDGTRSYFVGVSYIDDKKYFPLPQPAIDLSGNILQQNDSY</sequence>
<protein>
    <submittedName>
        <fullName evidence="8">RagB/SusD family nutrient uptake outer membrane protein</fullName>
    </submittedName>
</protein>
<accession>A0A9E7D322</accession>
<gene>
    <name evidence="8" type="ORF">MQE35_05790</name>
</gene>
<comment type="similarity">
    <text evidence="2">Belongs to the SusD family.</text>
</comment>
<evidence type="ECO:0000313" key="8">
    <source>
        <dbReference type="EMBL" id="UOB18803.1"/>
    </source>
</evidence>
<dbReference type="RefSeq" id="WP_255845420.1">
    <property type="nucleotide sequence ID" value="NZ_CP094358.1"/>
</dbReference>
<dbReference type="InterPro" id="IPR033985">
    <property type="entry name" value="SusD-like_N"/>
</dbReference>
<evidence type="ECO:0000256" key="3">
    <source>
        <dbReference type="ARBA" id="ARBA00022729"/>
    </source>
</evidence>
<dbReference type="Proteomes" id="UP000831290">
    <property type="component" value="Chromosome"/>
</dbReference>
<evidence type="ECO:0000259" key="6">
    <source>
        <dbReference type="Pfam" id="PF07980"/>
    </source>
</evidence>
<dbReference type="InterPro" id="IPR012944">
    <property type="entry name" value="SusD_RagB_dom"/>
</dbReference>
<dbReference type="Pfam" id="PF07980">
    <property type="entry name" value="SusD_RagB"/>
    <property type="match status" value="1"/>
</dbReference>
<organism evidence="8 9">
    <name type="scientific">Abyssalbus ytuae</name>
    <dbReference type="NCBI Taxonomy" id="2926907"/>
    <lineage>
        <taxon>Bacteria</taxon>
        <taxon>Pseudomonadati</taxon>
        <taxon>Bacteroidota</taxon>
        <taxon>Flavobacteriia</taxon>
        <taxon>Flavobacteriales</taxon>
        <taxon>Flavobacteriaceae</taxon>
        <taxon>Abyssalbus</taxon>
    </lineage>
</organism>
<keyword evidence="9" id="KW-1185">Reference proteome</keyword>
<dbReference type="AlphaFoldDB" id="A0A9E7D322"/>
<dbReference type="Gene3D" id="1.25.40.390">
    <property type="match status" value="1"/>
</dbReference>
<feature type="domain" description="SusD-like N-terminal" evidence="7">
    <location>
        <begin position="71"/>
        <end position="223"/>
    </location>
</feature>
<evidence type="ECO:0000256" key="4">
    <source>
        <dbReference type="ARBA" id="ARBA00023136"/>
    </source>
</evidence>
<proteinExistence type="inferred from homology"/>
<comment type="subcellular location">
    <subcellularLocation>
        <location evidence="1">Cell outer membrane</location>
    </subcellularLocation>
</comment>
<name>A0A9E7D322_9FLAO</name>
<keyword evidence="5" id="KW-0998">Cell outer membrane</keyword>
<dbReference type="PROSITE" id="PS51257">
    <property type="entry name" value="PROKAR_LIPOPROTEIN"/>
    <property type="match status" value="1"/>
</dbReference>
<feature type="domain" description="RagB/SusD" evidence="6">
    <location>
        <begin position="266"/>
        <end position="577"/>
    </location>
</feature>
<evidence type="ECO:0000313" key="9">
    <source>
        <dbReference type="Proteomes" id="UP000831290"/>
    </source>
</evidence>
<evidence type="ECO:0000256" key="5">
    <source>
        <dbReference type="ARBA" id="ARBA00023237"/>
    </source>
</evidence>
<dbReference type="InterPro" id="IPR011990">
    <property type="entry name" value="TPR-like_helical_dom_sf"/>
</dbReference>
<keyword evidence="4" id="KW-0472">Membrane</keyword>
<dbReference type="GO" id="GO:0009279">
    <property type="term" value="C:cell outer membrane"/>
    <property type="evidence" value="ECO:0007669"/>
    <property type="project" value="UniProtKB-SubCell"/>
</dbReference>
<evidence type="ECO:0000259" key="7">
    <source>
        <dbReference type="Pfam" id="PF14322"/>
    </source>
</evidence>
<dbReference type="Pfam" id="PF14322">
    <property type="entry name" value="SusD-like_3"/>
    <property type="match status" value="1"/>
</dbReference>